<dbReference type="RefSeq" id="WP_092334653.1">
    <property type="nucleotide sequence ID" value="NZ_FNCP01000020.1"/>
</dbReference>
<dbReference type="Proteomes" id="UP000198656">
    <property type="component" value="Unassembled WGS sequence"/>
</dbReference>
<organism evidence="1 2">
    <name type="scientific">Desulfosporosinus hippei DSM 8344</name>
    <dbReference type="NCBI Taxonomy" id="1121419"/>
    <lineage>
        <taxon>Bacteria</taxon>
        <taxon>Bacillati</taxon>
        <taxon>Bacillota</taxon>
        <taxon>Clostridia</taxon>
        <taxon>Eubacteriales</taxon>
        <taxon>Desulfitobacteriaceae</taxon>
        <taxon>Desulfosporosinus</taxon>
    </lineage>
</organism>
<evidence type="ECO:0000313" key="1">
    <source>
        <dbReference type="EMBL" id="SDH83462.1"/>
    </source>
</evidence>
<keyword evidence="2" id="KW-1185">Reference proteome</keyword>
<sequence>MHSWTIDDDVVTLYLYNYGDSKIGFSIKEIGEKLGMGVNSLRARIGNFKAIEGQGGFSHYAKQSFQVYNKYHGLSELELRRLALSVLEKA</sequence>
<proteinExistence type="predicted"/>
<dbReference type="OrthoDB" id="67788at2"/>
<evidence type="ECO:0000313" key="2">
    <source>
        <dbReference type="Proteomes" id="UP000198656"/>
    </source>
</evidence>
<protein>
    <submittedName>
        <fullName evidence="1">Uncharacterized protein</fullName>
    </submittedName>
</protein>
<name>A0A1G8FMW0_9FIRM</name>
<dbReference type="STRING" id="1121419.SAMN05443529_12019"/>
<gene>
    <name evidence="1" type="ORF">SAMN05443529_12019</name>
</gene>
<accession>A0A1G8FMW0</accession>
<reference evidence="2" key="1">
    <citation type="submission" date="2016-10" db="EMBL/GenBank/DDBJ databases">
        <authorList>
            <person name="Varghese N."/>
            <person name="Submissions S."/>
        </authorList>
    </citation>
    <scope>NUCLEOTIDE SEQUENCE [LARGE SCALE GENOMIC DNA]</scope>
    <source>
        <strain evidence="2">DSM 8344</strain>
    </source>
</reference>
<dbReference type="EMBL" id="FNCP01000020">
    <property type="protein sequence ID" value="SDH83462.1"/>
    <property type="molecule type" value="Genomic_DNA"/>
</dbReference>
<dbReference type="AlphaFoldDB" id="A0A1G8FMW0"/>